<proteinExistence type="predicted"/>
<evidence type="ECO:0000256" key="1">
    <source>
        <dbReference type="SAM" id="SignalP"/>
    </source>
</evidence>
<keyword evidence="1" id="KW-0732">Signal</keyword>
<gene>
    <name evidence="2" type="ORF">Nepgr_029225</name>
</gene>
<reference evidence="2" key="1">
    <citation type="submission" date="2023-05" db="EMBL/GenBank/DDBJ databases">
        <title>Nepenthes gracilis genome sequencing.</title>
        <authorList>
            <person name="Fukushima K."/>
        </authorList>
    </citation>
    <scope>NUCLEOTIDE SEQUENCE</scope>
    <source>
        <strain evidence="2">SING2019-196</strain>
    </source>
</reference>
<evidence type="ECO:0000313" key="2">
    <source>
        <dbReference type="EMBL" id="GMH27382.1"/>
    </source>
</evidence>
<organism evidence="2 3">
    <name type="scientific">Nepenthes gracilis</name>
    <name type="common">Slender pitcher plant</name>
    <dbReference type="NCBI Taxonomy" id="150966"/>
    <lineage>
        <taxon>Eukaryota</taxon>
        <taxon>Viridiplantae</taxon>
        <taxon>Streptophyta</taxon>
        <taxon>Embryophyta</taxon>
        <taxon>Tracheophyta</taxon>
        <taxon>Spermatophyta</taxon>
        <taxon>Magnoliopsida</taxon>
        <taxon>eudicotyledons</taxon>
        <taxon>Gunneridae</taxon>
        <taxon>Pentapetalae</taxon>
        <taxon>Caryophyllales</taxon>
        <taxon>Nepenthaceae</taxon>
        <taxon>Nepenthes</taxon>
    </lineage>
</organism>
<sequence>MPAAIFCFLTFVSCSSFSTSRLGLRDGDYGGGAGLQTFLYSTSRKWRAEKKDTRRKKKYQHAIERREVAIDDLDWLCCA</sequence>
<feature type="chain" id="PRO_5041932070" description="Secreted protein" evidence="1">
    <location>
        <begin position="17"/>
        <end position="79"/>
    </location>
</feature>
<comment type="caution">
    <text evidence="2">The sequence shown here is derived from an EMBL/GenBank/DDBJ whole genome shotgun (WGS) entry which is preliminary data.</text>
</comment>
<dbReference type="AlphaFoldDB" id="A0AAD3TDK2"/>
<dbReference type="Proteomes" id="UP001279734">
    <property type="component" value="Unassembled WGS sequence"/>
</dbReference>
<evidence type="ECO:0000313" key="3">
    <source>
        <dbReference type="Proteomes" id="UP001279734"/>
    </source>
</evidence>
<protein>
    <recommendedName>
        <fullName evidence="4">Secreted protein</fullName>
    </recommendedName>
</protein>
<keyword evidence="3" id="KW-1185">Reference proteome</keyword>
<dbReference type="EMBL" id="BSYO01000032">
    <property type="protein sequence ID" value="GMH27382.1"/>
    <property type="molecule type" value="Genomic_DNA"/>
</dbReference>
<accession>A0AAD3TDK2</accession>
<name>A0AAD3TDK2_NEPGR</name>
<feature type="signal peptide" evidence="1">
    <location>
        <begin position="1"/>
        <end position="16"/>
    </location>
</feature>
<evidence type="ECO:0008006" key="4">
    <source>
        <dbReference type="Google" id="ProtNLM"/>
    </source>
</evidence>